<dbReference type="Pfam" id="PF13545">
    <property type="entry name" value="HTH_Crp_2"/>
    <property type="match status" value="1"/>
</dbReference>
<dbReference type="Pfam" id="PF00027">
    <property type="entry name" value="cNMP_binding"/>
    <property type="match status" value="1"/>
</dbReference>
<comment type="caution">
    <text evidence="7">The sequence shown here is derived from an EMBL/GenBank/DDBJ whole genome shotgun (WGS) entry which is preliminary data.</text>
</comment>
<accession>A0A4S3PTQ2</accession>
<dbReference type="Gene3D" id="1.10.10.10">
    <property type="entry name" value="Winged helix-like DNA-binding domain superfamily/Winged helix DNA-binding domain"/>
    <property type="match status" value="1"/>
</dbReference>
<keyword evidence="4" id="KW-0804">Transcription</keyword>
<dbReference type="STRING" id="1033734.GCA_000285535_03229"/>
<evidence type="ECO:0000256" key="4">
    <source>
        <dbReference type="ARBA" id="ARBA00023163"/>
    </source>
</evidence>
<gene>
    <name evidence="7" type="ORF">E1I69_10150</name>
</gene>
<dbReference type="InterPro" id="IPR012318">
    <property type="entry name" value="HTH_CRP"/>
</dbReference>
<feature type="domain" description="Cyclic nucleotide-binding" evidence="5">
    <location>
        <begin position="22"/>
        <end position="94"/>
    </location>
</feature>
<feature type="domain" description="HTH crp-type" evidence="6">
    <location>
        <begin position="157"/>
        <end position="230"/>
    </location>
</feature>
<dbReference type="InterPro" id="IPR036390">
    <property type="entry name" value="WH_DNA-bd_sf"/>
</dbReference>
<dbReference type="InterPro" id="IPR014710">
    <property type="entry name" value="RmlC-like_jellyroll"/>
</dbReference>
<evidence type="ECO:0000313" key="8">
    <source>
        <dbReference type="Proteomes" id="UP000306477"/>
    </source>
</evidence>
<keyword evidence="1" id="KW-0805">Transcription regulation</keyword>
<keyword evidence="2" id="KW-0238">DNA-binding</keyword>
<dbReference type="InterPro" id="IPR018490">
    <property type="entry name" value="cNMP-bd_dom_sf"/>
</dbReference>
<dbReference type="GO" id="GO:0005829">
    <property type="term" value="C:cytosol"/>
    <property type="evidence" value="ECO:0007669"/>
    <property type="project" value="TreeGrafter"/>
</dbReference>
<dbReference type="GO" id="GO:0003700">
    <property type="term" value="F:DNA-binding transcription factor activity"/>
    <property type="evidence" value="ECO:0007669"/>
    <property type="project" value="TreeGrafter"/>
</dbReference>
<proteinExistence type="predicted"/>
<dbReference type="PRINTS" id="PR00034">
    <property type="entry name" value="HTHCRP"/>
</dbReference>
<dbReference type="OrthoDB" id="9810708at2"/>
<dbReference type="Gene3D" id="2.60.120.10">
    <property type="entry name" value="Jelly Rolls"/>
    <property type="match status" value="1"/>
</dbReference>
<dbReference type="CDD" id="cd00038">
    <property type="entry name" value="CAP_ED"/>
    <property type="match status" value="1"/>
</dbReference>
<evidence type="ECO:0000256" key="2">
    <source>
        <dbReference type="ARBA" id="ARBA00023125"/>
    </source>
</evidence>
<dbReference type="PROSITE" id="PS50042">
    <property type="entry name" value="CNMP_BINDING_3"/>
    <property type="match status" value="1"/>
</dbReference>
<organism evidence="7 8">
    <name type="scientific">Bacillus timonensis</name>
    <dbReference type="NCBI Taxonomy" id="1033734"/>
    <lineage>
        <taxon>Bacteria</taxon>
        <taxon>Bacillati</taxon>
        <taxon>Bacillota</taxon>
        <taxon>Bacilli</taxon>
        <taxon>Bacillales</taxon>
        <taxon>Bacillaceae</taxon>
        <taxon>Bacillus</taxon>
    </lineage>
</organism>
<dbReference type="RefSeq" id="WP_136379495.1">
    <property type="nucleotide sequence ID" value="NZ_SLUB01000014.1"/>
</dbReference>
<dbReference type="SUPFAM" id="SSF51206">
    <property type="entry name" value="cAMP-binding domain-like"/>
    <property type="match status" value="1"/>
</dbReference>
<evidence type="ECO:0000259" key="5">
    <source>
        <dbReference type="PROSITE" id="PS50042"/>
    </source>
</evidence>
<evidence type="ECO:0000259" key="6">
    <source>
        <dbReference type="PROSITE" id="PS51063"/>
    </source>
</evidence>
<evidence type="ECO:0000256" key="3">
    <source>
        <dbReference type="ARBA" id="ARBA00023159"/>
    </source>
</evidence>
<dbReference type="InterPro" id="IPR050397">
    <property type="entry name" value="Env_Response_Regulators"/>
</dbReference>
<dbReference type="Proteomes" id="UP000306477">
    <property type="component" value="Unassembled WGS sequence"/>
</dbReference>
<evidence type="ECO:0000313" key="7">
    <source>
        <dbReference type="EMBL" id="THE12745.1"/>
    </source>
</evidence>
<dbReference type="SMART" id="SM00100">
    <property type="entry name" value="cNMP"/>
    <property type="match status" value="1"/>
</dbReference>
<dbReference type="EMBL" id="SLUB01000014">
    <property type="protein sequence ID" value="THE12745.1"/>
    <property type="molecule type" value="Genomic_DNA"/>
</dbReference>
<dbReference type="InterPro" id="IPR036388">
    <property type="entry name" value="WH-like_DNA-bd_sf"/>
</dbReference>
<dbReference type="PANTHER" id="PTHR24567">
    <property type="entry name" value="CRP FAMILY TRANSCRIPTIONAL REGULATORY PROTEIN"/>
    <property type="match status" value="1"/>
</dbReference>
<name>A0A4S3PTQ2_9BACI</name>
<dbReference type="PANTHER" id="PTHR24567:SF74">
    <property type="entry name" value="HTH-TYPE TRANSCRIPTIONAL REGULATOR ARCR"/>
    <property type="match status" value="1"/>
</dbReference>
<dbReference type="InterPro" id="IPR000595">
    <property type="entry name" value="cNMP-bd_dom"/>
</dbReference>
<keyword evidence="8" id="KW-1185">Reference proteome</keyword>
<dbReference type="SUPFAM" id="SSF46785">
    <property type="entry name" value="Winged helix' DNA-binding domain"/>
    <property type="match status" value="1"/>
</dbReference>
<keyword evidence="3" id="KW-0010">Activator</keyword>
<reference evidence="7 8" key="1">
    <citation type="journal article" date="2019" name="Indoor Air">
        <title>Impacts of indoor surface finishes on bacterial viability.</title>
        <authorList>
            <person name="Hu J."/>
            <person name="Maamar S.B."/>
            <person name="Glawe A.J."/>
            <person name="Gottel N."/>
            <person name="Gilbert J.A."/>
            <person name="Hartmann E.M."/>
        </authorList>
    </citation>
    <scope>NUCLEOTIDE SEQUENCE [LARGE SCALE GENOMIC DNA]</scope>
    <source>
        <strain evidence="7 8">AF060A6</strain>
    </source>
</reference>
<dbReference type="PROSITE" id="PS51063">
    <property type="entry name" value="HTH_CRP_2"/>
    <property type="match status" value="1"/>
</dbReference>
<dbReference type="GO" id="GO:0003677">
    <property type="term" value="F:DNA binding"/>
    <property type="evidence" value="ECO:0007669"/>
    <property type="project" value="UniProtKB-KW"/>
</dbReference>
<sequence>MAMMIQELKSAIPHIESVNESIDQFLSEENLYKLKSIMRIRKVTAGTHLFWDGEEAEKMYYIISGRVKLRASSESGKDFLLSIKEKGSLIGEFGGFTEKLYYNYRADVEEQTEIGIIHMSDLKKLLYQFGNFAVEFMSWIGWTQRIMQNKLYDFLFLDKQGALASTLIKLTTTHGVKCKDGILITIELTNKDLGDFIGTTRESVNRLLNSWKREGIVEMYDHKIVIHRMDRLYKISECSGGVH</sequence>
<protein>
    <submittedName>
        <fullName evidence="7">Crp/Fnr family transcriptional regulator</fullName>
    </submittedName>
</protein>
<dbReference type="SMART" id="SM00419">
    <property type="entry name" value="HTH_CRP"/>
    <property type="match status" value="1"/>
</dbReference>
<evidence type="ECO:0000256" key="1">
    <source>
        <dbReference type="ARBA" id="ARBA00023015"/>
    </source>
</evidence>
<dbReference type="AlphaFoldDB" id="A0A4S3PTQ2"/>